<name>A0A835BV70_9POAL</name>
<feature type="region of interest" description="Disordered" evidence="1">
    <location>
        <begin position="29"/>
        <end position="57"/>
    </location>
</feature>
<sequence length="86" mass="8962">MVLGLCSCFGAAPAVVAGKKAEPAQKFVAGEEQKKQQAAGDQDGAAGEAEGEPKMAVDRSMVVREKTAPAPVVMHQFPFHSRPGLL</sequence>
<comment type="caution">
    <text evidence="2">The sequence shown here is derived from an EMBL/GenBank/DDBJ whole genome shotgun (WGS) entry which is preliminary data.</text>
</comment>
<organism evidence="2 3">
    <name type="scientific">Digitaria exilis</name>
    <dbReference type="NCBI Taxonomy" id="1010633"/>
    <lineage>
        <taxon>Eukaryota</taxon>
        <taxon>Viridiplantae</taxon>
        <taxon>Streptophyta</taxon>
        <taxon>Embryophyta</taxon>
        <taxon>Tracheophyta</taxon>
        <taxon>Spermatophyta</taxon>
        <taxon>Magnoliopsida</taxon>
        <taxon>Liliopsida</taxon>
        <taxon>Poales</taxon>
        <taxon>Poaceae</taxon>
        <taxon>PACMAD clade</taxon>
        <taxon>Panicoideae</taxon>
        <taxon>Panicodae</taxon>
        <taxon>Paniceae</taxon>
        <taxon>Anthephorinae</taxon>
        <taxon>Digitaria</taxon>
    </lineage>
</organism>
<evidence type="ECO:0000256" key="1">
    <source>
        <dbReference type="SAM" id="MobiDB-lite"/>
    </source>
</evidence>
<protein>
    <submittedName>
        <fullName evidence="2">Uncharacterized protein</fullName>
    </submittedName>
</protein>
<evidence type="ECO:0000313" key="3">
    <source>
        <dbReference type="Proteomes" id="UP000636709"/>
    </source>
</evidence>
<dbReference type="AlphaFoldDB" id="A0A835BV70"/>
<evidence type="ECO:0000313" key="2">
    <source>
        <dbReference type="EMBL" id="KAF8701634.1"/>
    </source>
</evidence>
<gene>
    <name evidence="2" type="ORF">HU200_033473</name>
</gene>
<accession>A0A835BV70</accession>
<dbReference type="OrthoDB" id="598980at2759"/>
<proteinExistence type="predicted"/>
<dbReference type="EMBL" id="JACEFO010001799">
    <property type="protein sequence ID" value="KAF8701634.1"/>
    <property type="molecule type" value="Genomic_DNA"/>
</dbReference>
<dbReference type="Proteomes" id="UP000636709">
    <property type="component" value="Unassembled WGS sequence"/>
</dbReference>
<keyword evidence="3" id="KW-1185">Reference proteome</keyword>
<reference evidence="2" key="1">
    <citation type="submission" date="2020-07" db="EMBL/GenBank/DDBJ databases">
        <title>Genome sequence and genetic diversity analysis of an under-domesticated orphan crop, white fonio (Digitaria exilis).</title>
        <authorList>
            <person name="Bennetzen J.L."/>
            <person name="Chen S."/>
            <person name="Ma X."/>
            <person name="Wang X."/>
            <person name="Yssel A.E.J."/>
            <person name="Chaluvadi S.R."/>
            <person name="Johnson M."/>
            <person name="Gangashetty P."/>
            <person name="Hamidou F."/>
            <person name="Sanogo M.D."/>
            <person name="Zwaenepoel A."/>
            <person name="Wallace J."/>
            <person name="Van De Peer Y."/>
            <person name="Van Deynze A."/>
        </authorList>
    </citation>
    <scope>NUCLEOTIDE SEQUENCE</scope>
    <source>
        <tissue evidence="2">Leaves</tissue>
    </source>
</reference>
<feature type="compositionally biased region" description="Low complexity" evidence="1">
    <location>
        <begin position="36"/>
        <end position="48"/>
    </location>
</feature>